<organism evidence="1 2">
    <name type="scientific">Flavobacterium suzhouense</name>
    <dbReference type="NCBI Taxonomy" id="1529638"/>
    <lineage>
        <taxon>Bacteria</taxon>
        <taxon>Pseudomonadati</taxon>
        <taxon>Bacteroidota</taxon>
        <taxon>Flavobacteriia</taxon>
        <taxon>Flavobacteriales</taxon>
        <taxon>Flavobacteriaceae</taxon>
        <taxon>Flavobacterium</taxon>
    </lineage>
</organism>
<comment type="caution">
    <text evidence="1">The sequence shown here is derived from an EMBL/GenBank/DDBJ whole genome shotgun (WGS) entry which is preliminary data.</text>
</comment>
<sequence length="88" mass="10107">MKDKLNLITDAFHVAGIDNKNVEFSITEYSLNSKLSFKFNNINELLLFLDVLPTSQKGKVVNAKFVESGIDPEKFFYVNFFKPKITEL</sequence>
<reference evidence="2" key="1">
    <citation type="journal article" date="2019" name="Int. J. Syst. Evol. Microbiol.">
        <title>The Global Catalogue of Microorganisms (GCM) 10K type strain sequencing project: providing services to taxonomists for standard genome sequencing and annotation.</title>
        <authorList>
            <consortium name="The Broad Institute Genomics Platform"/>
            <consortium name="The Broad Institute Genome Sequencing Center for Infectious Disease"/>
            <person name="Wu L."/>
            <person name="Ma J."/>
        </authorList>
    </citation>
    <scope>NUCLEOTIDE SEQUENCE [LARGE SCALE GENOMIC DNA]</scope>
    <source>
        <strain evidence="2">KCTC 42107</strain>
    </source>
</reference>
<evidence type="ECO:0000313" key="2">
    <source>
        <dbReference type="Proteomes" id="UP001597480"/>
    </source>
</evidence>
<dbReference type="EMBL" id="JBHUMD010000029">
    <property type="protein sequence ID" value="MFD2603508.1"/>
    <property type="molecule type" value="Genomic_DNA"/>
</dbReference>
<evidence type="ECO:0000313" key="1">
    <source>
        <dbReference type="EMBL" id="MFD2603508.1"/>
    </source>
</evidence>
<accession>A0ABW5NY64</accession>
<dbReference type="RefSeq" id="WP_379822323.1">
    <property type="nucleotide sequence ID" value="NZ_JBHUMD010000029.1"/>
</dbReference>
<keyword evidence="2" id="KW-1185">Reference proteome</keyword>
<gene>
    <name evidence="1" type="ORF">ACFSR3_15695</name>
</gene>
<name>A0ABW5NY64_9FLAO</name>
<protein>
    <submittedName>
        <fullName evidence="1">Uncharacterized protein</fullName>
    </submittedName>
</protein>
<proteinExistence type="predicted"/>
<dbReference type="Proteomes" id="UP001597480">
    <property type="component" value="Unassembled WGS sequence"/>
</dbReference>